<name>A0A5B6UWK6_9ROSI</name>
<reference evidence="1" key="1">
    <citation type="submission" date="2019-08" db="EMBL/GenBank/DDBJ databases">
        <authorList>
            <person name="Liu F."/>
        </authorList>
    </citation>
    <scope>NUCLEOTIDE SEQUENCE [LARGE SCALE GENOMIC DNA]</scope>
    <source>
        <strain evidence="1">PA1801</strain>
        <tissue evidence="1">Leaf</tissue>
    </source>
</reference>
<evidence type="ECO:0000313" key="2">
    <source>
        <dbReference type="Proteomes" id="UP000325315"/>
    </source>
</evidence>
<dbReference type="AlphaFoldDB" id="A0A5B6UWK6"/>
<dbReference type="EMBL" id="SMMG02000009">
    <property type="protein sequence ID" value="KAA3461377.1"/>
    <property type="molecule type" value="Genomic_DNA"/>
</dbReference>
<gene>
    <name evidence="1" type="ORF">EPI10_027950</name>
</gene>
<organism evidence="1 2">
    <name type="scientific">Gossypium australe</name>
    <dbReference type="NCBI Taxonomy" id="47621"/>
    <lineage>
        <taxon>Eukaryota</taxon>
        <taxon>Viridiplantae</taxon>
        <taxon>Streptophyta</taxon>
        <taxon>Embryophyta</taxon>
        <taxon>Tracheophyta</taxon>
        <taxon>Spermatophyta</taxon>
        <taxon>Magnoliopsida</taxon>
        <taxon>eudicotyledons</taxon>
        <taxon>Gunneridae</taxon>
        <taxon>Pentapetalae</taxon>
        <taxon>rosids</taxon>
        <taxon>malvids</taxon>
        <taxon>Malvales</taxon>
        <taxon>Malvaceae</taxon>
        <taxon>Malvoideae</taxon>
        <taxon>Gossypium</taxon>
    </lineage>
</organism>
<accession>A0A5B6UWK6</accession>
<keyword evidence="1" id="KW-0548">Nucleotidyltransferase</keyword>
<comment type="caution">
    <text evidence="1">The sequence shown here is derived from an EMBL/GenBank/DDBJ whole genome shotgun (WGS) entry which is preliminary data.</text>
</comment>
<dbReference type="OrthoDB" id="1938712at2759"/>
<dbReference type="Proteomes" id="UP000325315">
    <property type="component" value="Unassembled WGS sequence"/>
</dbReference>
<sequence>MARAPTRTYAIRVREEAATPDLIAGKANVVADALSINDNSTLRYRDMICVPNDLDLKHDILSEAHSSTYSIHLDGMKMYCDLKQM</sequence>
<keyword evidence="1" id="KW-0808">Transferase</keyword>
<keyword evidence="2" id="KW-1185">Reference proteome</keyword>
<dbReference type="GO" id="GO:0003964">
    <property type="term" value="F:RNA-directed DNA polymerase activity"/>
    <property type="evidence" value="ECO:0007669"/>
    <property type="project" value="UniProtKB-KW"/>
</dbReference>
<proteinExistence type="predicted"/>
<evidence type="ECO:0000313" key="1">
    <source>
        <dbReference type="EMBL" id="KAA3461377.1"/>
    </source>
</evidence>
<protein>
    <submittedName>
        <fullName evidence="1">Reverse transcriptase</fullName>
    </submittedName>
</protein>
<keyword evidence="1" id="KW-0695">RNA-directed DNA polymerase</keyword>